<feature type="region of interest" description="Disordered" evidence="5">
    <location>
        <begin position="1"/>
        <end position="20"/>
    </location>
</feature>
<feature type="transmembrane region" description="Helical" evidence="6">
    <location>
        <begin position="245"/>
        <end position="263"/>
    </location>
</feature>
<keyword evidence="3 6" id="KW-1133">Transmembrane helix</keyword>
<evidence type="ECO:0000256" key="4">
    <source>
        <dbReference type="ARBA" id="ARBA00023136"/>
    </source>
</evidence>
<dbReference type="InterPro" id="IPR011701">
    <property type="entry name" value="MFS"/>
</dbReference>
<feature type="transmembrane region" description="Helical" evidence="6">
    <location>
        <begin position="155"/>
        <end position="175"/>
    </location>
</feature>
<feature type="transmembrane region" description="Helical" evidence="6">
    <location>
        <begin position="376"/>
        <end position="399"/>
    </location>
</feature>
<keyword evidence="2 6" id="KW-0812">Transmembrane</keyword>
<feature type="transmembrane region" description="Helical" evidence="6">
    <location>
        <begin position="420"/>
        <end position="437"/>
    </location>
</feature>
<feature type="transmembrane region" description="Helical" evidence="6">
    <location>
        <begin position="26"/>
        <end position="51"/>
    </location>
</feature>
<evidence type="ECO:0000256" key="1">
    <source>
        <dbReference type="ARBA" id="ARBA00004141"/>
    </source>
</evidence>
<keyword evidence="9" id="KW-1185">Reference proteome</keyword>
<comment type="caution">
    <text evidence="8">The sequence shown here is derived from an EMBL/GenBank/DDBJ whole genome shotgun (WGS) entry which is preliminary data.</text>
</comment>
<evidence type="ECO:0000259" key="7">
    <source>
        <dbReference type="PROSITE" id="PS50850"/>
    </source>
</evidence>
<gene>
    <name evidence="8" type="ORF">Q2T77_35400</name>
</gene>
<dbReference type="InterPro" id="IPR020846">
    <property type="entry name" value="MFS_dom"/>
</dbReference>
<sequence length="474" mass="49178">MTLATAPTAPAPAAAAHPPKASPWPVFWVASVAAFLVSLDSTMLYSAFGALRTGFPDASAAEMSWVLNAYTVVYAAMLIPAGGLSDAHGRKRVFMLGVSLFIAASAACGLAGSVGWLIAARVLQAVGAALLTPASLSIVLAAFPQSRRAVTVSLWGAVGGFAAAVGPSLGSFVIQTIGWPWAFFINLPIGALSLWCGAYLLTESTRSAHRTRIDGVGMSLLIVAVGALTLAIVESESLYWSRGQLAAVAATGAIALVSFVIWARNVRAPLIDLALFRHPTYSAVNAATLTFGIAFAMMFFAFFFYMSNVWHYSQALAGLAIAPGPLMVIPVAIVTGRLAGRYGHRPFLVGGALLFAATGLWFLLVPGTEPAYATQWLPGLFLSGASVGLVMPSLSGAAVSKLPAAHYAVGSAVNQATRQIGSVIGVAITVVLLGHGVLQRGDFDALYKWHIGLALLTALLCTLVNTRPAAAPRA</sequence>
<evidence type="ECO:0000256" key="3">
    <source>
        <dbReference type="ARBA" id="ARBA00022989"/>
    </source>
</evidence>
<dbReference type="SUPFAM" id="SSF103473">
    <property type="entry name" value="MFS general substrate transporter"/>
    <property type="match status" value="1"/>
</dbReference>
<comment type="subcellular location">
    <subcellularLocation>
        <location evidence="1">Membrane</location>
        <topology evidence="1">Multi-pass membrane protein</topology>
    </subcellularLocation>
</comment>
<evidence type="ECO:0000256" key="5">
    <source>
        <dbReference type="SAM" id="MobiDB-lite"/>
    </source>
</evidence>
<feature type="transmembrane region" description="Helical" evidence="6">
    <location>
        <begin position="125"/>
        <end position="143"/>
    </location>
</feature>
<keyword evidence="4 6" id="KW-0472">Membrane</keyword>
<dbReference type="PANTHER" id="PTHR42718:SF48">
    <property type="entry name" value="CONSERVED TWO-DOMAIN MEMBRANE PROTEIN-RELATED"/>
    <property type="match status" value="1"/>
</dbReference>
<reference evidence="8" key="1">
    <citation type="submission" date="2023-06" db="EMBL/GenBank/DDBJ databases">
        <authorList>
            <person name="Jiang Y."/>
            <person name="Liu Q."/>
        </authorList>
    </citation>
    <scope>NUCLEOTIDE SEQUENCE</scope>
    <source>
        <strain evidence="8">CGMCC 1.12090</strain>
    </source>
</reference>
<evidence type="ECO:0000313" key="8">
    <source>
        <dbReference type="EMBL" id="MDO1537539.1"/>
    </source>
</evidence>
<dbReference type="Proteomes" id="UP001169027">
    <property type="component" value="Unassembled WGS sequence"/>
</dbReference>
<feature type="transmembrane region" description="Helical" evidence="6">
    <location>
        <begin position="312"/>
        <end position="334"/>
    </location>
</feature>
<dbReference type="PANTHER" id="PTHR42718">
    <property type="entry name" value="MAJOR FACILITATOR SUPERFAMILY MULTIDRUG TRANSPORTER MFSC"/>
    <property type="match status" value="1"/>
</dbReference>
<proteinExistence type="predicted"/>
<name>A0ABT8SF69_9BURK</name>
<dbReference type="Gene3D" id="1.20.1250.20">
    <property type="entry name" value="MFS general substrate transporter like domains"/>
    <property type="match status" value="1"/>
</dbReference>
<dbReference type="CDD" id="cd17321">
    <property type="entry name" value="MFS_MMR_MDR_like"/>
    <property type="match status" value="1"/>
</dbReference>
<dbReference type="Pfam" id="PF07690">
    <property type="entry name" value="MFS_1"/>
    <property type="match status" value="1"/>
</dbReference>
<evidence type="ECO:0000256" key="6">
    <source>
        <dbReference type="SAM" id="Phobius"/>
    </source>
</evidence>
<dbReference type="InterPro" id="IPR036259">
    <property type="entry name" value="MFS_trans_sf"/>
</dbReference>
<feature type="transmembrane region" description="Helical" evidence="6">
    <location>
        <begin position="181"/>
        <end position="201"/>
    </location>
</feature>
<evidence type="ECO:0000256" key="2">
    <source>
        <dbReference type="ARBA" id="ARBA00022692"/>
    </source>
</evidence>
<organism evidence="8 9">
    <name type="scientific">Variovorax ginsengisoli</name>
    <dbReference type="NCBI Taxonomy" id="363844"/>
    <lineage>
        <taxon>Bacteria</taxon>
        <taxon>Pseudomonadati</taxon>
        <taxon>Pseudomonadota</taxon>
        <taxon>Betaproteobacteria</taxon>
        <taxon>Burkholderiales</taxon>
        <taxon>Comamonadaceae</taxon>
        <taxon>Variovorax</taxon>
    </lineage>
</organism>
<feature type="transmembrane region" description="Helical" evidence="6">
    <location>
        <begin position="284"/>
        <end position="306"/>
    </location>
</feature>
<feature type="transmembrane region" description="Helical" evidence="6">
    <location>
        <begin position="93"/>
        <end position="119"/>
    </location>
</feature>
<feature type="domain" description="Major facilitator superfamily (MFS) profile" evidence="7">
    <location>
        <begin position="26"/>
        <end position="469"/>
    </location>
</feature>
<feature type="transmembrane region" description="Helical" evidence="6">
    <location>
        <begin position="63"/>
        <end position="81"/>
    </location>
</feature>
<dbReference type="PROSITE" id="PS50850">
    <property type="entry name" value="MFS"/>
    <property type="match status" value="1"/>
</dbReference>
<accession>A0ABT8SF69</accession>
<feature type="transmembrane region" description="Helical" evidence="6">
    <location>
        <begin position="346"/>
        <end position="364"/>
    </location>
</feature>
<feature type="transmembrane region" description="Helical" evidence="6">
    <location>
        <begin position="213"/>
        <end position="233"/>
    </location>
</feature>
<dbReference type="EMBL" id="JAUKVY010000043">
    <property type="protein sequence ID" value="MDO1537539.1"/>
    <property type="molecule type" value="Genomic_DNA"/>
</dbReference>
<protein>
    <submittedName>
        <fullName evidence="8">MFS transporter</fullName>
    </submittedName>
</protein>
<dbReference type="Gene3D" id="1.20.1720.10">
    <property type="entry name" value="Multidrug resistance protein D"/>
    <property type="match status" value="1"/>
</dbReference>
<dbReference type="RefSeq" id="WP_301815987.1">
    <property type="nucleotide sequence ID" value="NZ_JAUJZH010000043.1"/>
</dbReference>
<feature type="transmembrane region" description="Helical" evidence="6">
    <location>
        <begin position="449"/>
        <end position="466"/>
    </location>
</feature>
<evidence type="ECO:0000313" key="9">
    <source>
        <dbReference type="Proteomes" id="UP001169027"/>
    </source>
</evidence>